<dbReference type="Proteomes" id="UP000184275">
    <property type="component" value="Unassembled WGS sequence"/>
</dbReference>
<evidence type="ECO:0000313" key="2">
    <source>
        <dbReference type="Proteomes" id="UP000184275"/>
    </source>
</evidence>
<dbReference type="Pfam" id="PF01808">
    <property type="entry name" value="AICARFT_IMPCHas"/>
    <property type="match status" value="1"/>
</dbReference>
<dbReference type="InterPro" id="IPR002695">
    <property type="entry name" value="PurH-like"/>
</dbReference>
<dbReference type="GO" id="GO:0003937">
    <property type="term" value="F:IMP cyclohydrolase activity"/>
    <property type="evidence" value="ECO:0007669"/>
    <property type="project" value="InterPro"/>
</dbReference>
<evidence type="ECO:0000313" key="1">
    <source>
        <dbReference type="EMBL" id="SHL06888.1"/>
    </source>
</evidence>
<organism evidence="1 2">
    <name type="scientific">Fibrobacter intestinalis</name>
    <dbReference type="NCBI Taxonomy" id="28122"/>
    <lineage>
        <taxon>Bacteria</taxon>
        <taxon>Pseudomonadati</taxon>
        <taxon>Fibrobacterota</taxon>
        <taxon>Fibrobacteria</taxon>
        <taxon>Fibrobacterales</taxon>
        <taxon>Fibrobacteraceae</taxon>
        <taxon>Fibrobacter</taxon>
    </lineage>
</organism>
<sequence length="350" mass="38879">MSEELNLKFVSPQPLRYGENSHQSAVFYRDPTCDEASLATAKQLHGKELSYNNIVDADAALEMAREFSDSNAIVIVKHMNPCGLATGETLLEAMEAAWAGDPVSAFGSVIASSRKIDLKTAEFLKGKFVEILLAPAFDEDALEFLKNKSKDIRLLEVGKIEKAKRVKVYKHVIGGMLVQDRDVDTYEKFECVTKAQFPKNKEELARFTWLVTKHTKSNAIVMGYEYKPGYFQVLGLGPGQPNRIDSNLRLCQPRVRDNVARMDAAKPFFDAEGKLVDEAGLKALERKVFGEVVMGSDAFFPFPDNVEAAHNAGVRYIVQPGGSKKDDLSIAAADDFGMAMVFTGMRHFRH</sequence>
<protein>
    <submittedName>
        <fullName evidence="1">Phosphoribosylaminoimidazolecarboxamide formyltransferase / IMP cyclohydrolase</fullName>
    </submittedName>
</protein>
<gene>
    <name evidence="1" type="ORF">SAMN05720469_13224</name>
</gene>
<dbReference type="InterPro" id="IPR024051">
    <property type="entry name" value="AICAR_Tfase_dup_dom_sf"/>
</dbReference>
<dbReference type="Gene3D" id="3.40.140.20">
    <property type="match status" value="2"/>
</dbReference>
<keyword evidence="1" id="KW-0378">Hydrolase</keyword>
<dbReference type="PANTHER" id="PTHR11692:SF0">
    <property type="entry name" value="BIFUNCTIONAL PURINE BIOSYNTHESIS PROTEIN ATIC"/>
    <property type="match status" value="1"/>
</dbReference>
<keyword evidence="1" id="KW-0808">Transferase</keyword>
<dbReference type="EMBL" id="FRAW01000032">
    <property type="protein sequence ID" value="SHL06888.1"/>
    <property type="molecule type" value="Genomic_DNA"/>
</dbReference>
<accession>A0A1M6XLU8</accession>
<dbReference type="SUPFAM" id="SSF53927">
    <property type="entry name" value="Cytidine deaminase-like"/>
    <property type="match status" value="1"/>
</dbReference>
<reference evidence="2" key="1">
    <citation type="submission" date="2016-11" db="EMBL/GenBank/DDBJ databases">
        <authorList>
            <person name="Varghese N."/>
            <person name="Submissions S."/>
        </authorList>
    </citation>
    <scope>NUCLEOTIDE SEQUENCE [LARGE SCALE GENOMIC DNA]</scope>
    <source>
        <strain evidence="2">UWOS</strain>
    </source>
</reference>
<dbReference type="RefSeq" id="WP_073305765.1">
    <property type="nucleotide sequence ID" value="NZ_FRAW01000032.1"/>
</dbReference>
<dbReference type="GO" id="GO:0006189">
    <property type="term" value="P:'de novo' IMP biosynthetic process"/>
    <property type="evidence" value="ECO:0007669"/>
    <property type="project" value="TreeGrafter"/>
</dbReference>
<dbReference type="GO" id="GO:0004643">
    <property type="term" value="F:phosphoribosylaminoimidazolecarboxamide formyltransferase activity"/>
    <property type="evidence" value="ECO:0007669"/>
    <property type="project" value="InterPro"/>
</dbReference>
<dbReference type="AlphaFoldDB" id="A0A1M6XLU8"/>
<dbReference type="SMART" id="SM00798">
    <property type="entry name" value="AICARFT_IMPCHas"/>
    <property type="match status" value="1"/>
</dbReference>
<proteinExistence type="predicted"/>
<dbReference type="PANTHER" id="PTHR11692">
    <property type="entry name" value="BIFUNCTIONAL PURINE BIOSYNTHESIS PROTEIN PURH"/>
    <property type="match status" value="1"/>
</dbReference>
<name>A0A1M6XLU8_9BACT</name>
<dbReference type="InterPro" id="IPR016193">
    <property type="entry name" value="Cytidine_deaminase-like"/>
</dbReference>
<dbReference type="GO" id="GO:0005829">
    <property type="term" value="C:cytosol"/>
    <property type="evidence" value="ECO:0007669"/>
    <property type="project" value="TreeGrafter"/>
</dbReference>
<keyword evidence="2" id="KW-1185">Reference proteome</keyword>